<dbReference type="RefSeq" id="WP_264499586.1">
    <property type="nucleotide sequence ID" value="NZ_JAPDDS010000001.1"/>
</dbReference>
<protein>
    <submittedName>
        <fullName evidence="2">FecR family protein</fullName>
    </submittedName>
</protein>
<evidence type="ECO:0000313" key="2">
    <source>
        <dbReference type="EMBL" id="MCW1883628.1"/>
    </source>
</evidence>
<proteinExistence type="predicted"/>
<organism evidence="2 3">
    <name type="scientific">Luteolibacter flavescens</name>
    <dbReference type="NCBI Taxonomy" id="1859460"/>
    <lineage>
        <taxon>Bacteria</taxon>
        <taxon>Pseudomonadati</taxon>
        <taxon>Verrucomicrobiota</taxon>
        <taxon>Verrucomicrobiia</taxon>
        <taxon>Verrucomicrobiales</taxon>
        <taxon>Verrucomicrobiaceae</taxon>
        <taxon>Luteolibacter</taxon>
    </lineage>
</organism>
<dbReference type="Proteomes" id="UP001207930">
    <property type="component" value="Unassembled WGS sequence"/>
</dbReference>
<dbReference type="Pfam" id="PF04773">
    <property type="entry name" value="FecR"/>
    <property type="match status" value="1"/>
</dbReference>
<keyword evidence="3" id="KW-1185">Reference proteome</keyword>
<evidence type="ECO:0000313" key="3">
    <source>
        <dbReference type="Proteomes" id="UP001207930"/>
    </source>
</evidence>
<sequence>MDPDWQHWIDRLKSQDLTEAELREFEEALRADPSRQDAYLSELLAEVALEAEDLPDPLAAPGQKIIAMPTVVRRWPHALGIAAGIAALATLSYFAGGHLSGNGSREVAATVTDTDSLAEMVGLRIGQPLPRGSVAVPDGSEIGIAMRGGARLQIRGPANLHIDGPDKIRLEKGRVSTYAPPYASGFTVDTVDGRVIDFGTRFVTATGTQTGGTEVHVIEGLVTANASPETTPAQNLESEKAAILKGGVLVPTEYLAQRLAVPLDPVSPDRDGDGFPDSIENFYGTLAADPTSFPAALRISEAFAGYTPGAVRGAAMLGIGARPGALWEGAGTFDATGLSFTRDGRDLAATGGSITTTGEKFEGAILRFAPEELARDGVTYISFLMRNSGSAPDCFSGLLLYQEDREELFVGKLSIANTYGSRLKQSLTQNSYAIPMDGETHLFVIRIDRTRLVTDIFVDPLPGEPESGAVRDFRYQDVPDFDRIVVRSGSKEGKFPATFDEVRVGLTWGSVVPARE</sequence>
<accession>A0ABT3FJ93</accession>
<dbReference type="InterPro" id="IPR006860">
    <property type="entry name" value="FecR"/>
</dbReference>
<dbReference type="InterPro" id="IPR012373">
    <property type="entry name" value="Ferrdict_sens_TM"/>
</dbReference>
<reference evidence="2 3" key="1">
    <citation type="submission" date="2022-10" db="EMBL/GenBank/DDBJ databases">
        <title>Luteolibacter flavescens strain MCCC 1K03193, whole genome shotgun sequencing project.</title>
        <authorList>
            <person name="Zhao G."/>
            <person name="Shen L."/>
        </authorList>
    </citation>
    <scope>NUCLEOTIDE SEQUENCE [LARGE SCALE GENOMIC DNA]</scope>
    <source>
        <strain evidence="2 3">MCCC 1K03193</strain>
    </source>
</reference>
<dbReference type="PANTHER" id="PTHR30273">
    <property type="entry name" value="PERIPLASMIC SIGNAL SENSOR AND SIGMA FACTOR ACTIVATOR FECR-RELATED"/>
    <property type="match status" value="1"/>
</dbReference>
<feature type="domain" description="FecR protein" evidence="1">
    <location>
        <begin position="136"/>
        <end position="222"/>
    </location>
</feature>
<dbReference type="EMBL" id="JAPDDS010000001">
    <property type="protein sequence ID" value="MCW1883628.1"/>
    <property type="molecule type" value="Genomic_DNA"/>
</dbReference>
<evidence type="ECO:0000259" key="1">
    <source>
        <dbReference type="Pfam" id="PF04773"/>
    </source>
</evidence>
<dbReference type="PANTHER" id="PTHR30273:SF2">
    <property type="entry name" value="PROTEIN FECR"/>
    <property type="match status" value="1"/>
</dbReference>
<comment type="caution">
    <text evidence="2">The sequence shown here is derived from an EMBL/GenBank/DDBJ whole genome shotgun (WGS) entry which is preliminary data.</text>
</comment>
<name>A0ABT3FJ93_9BACT</name>
<gene>
    <name evidence="2" type="ORF">OKA04_02740</name>
</gene>